<organism evidence="2 3">
    <name type="scientific">Geopseudomonas aromaticivorans</name>
    <dbReference type="NCBI Taxonomy" id="2849492"/>
    <lineage>
        <taxon>Bacteria</taxon>
        <taxon>Pseudomonadati</taxon>
        <taxon>Pseudomonadota</taxon>
        <taxon>Gammaproteobacteria</taxon>
        <taxon>Pseudomonadales</taxon>
        <taxon>Pseudomonadaceae</taxon>
        <taxon>Geopseudomonas</taxon>
    </lineage>
</organism>
<evidence type="ECO:0000313" key="3">
    <source>
        <dbReference type="Proteomes" id="UP000813068"/>
    </source>
</evidence>
<dbReference type="InterPro" id="IPR047730">
    <property type="entry name" value="ABZJ_00895-like"/>
</dbReference>
<feature type="transmembrane region" description="Helical" evidence="1">
    <location>
        <begin position="36"/>
        <end position="55"/>
    </location>
</feature>
<evidence type="ECO:0000313" key="2">
    <source>
        <dbReference type="EMBL" id="MBV2134839.1"/>
    </source>
</evidence>
<keyword evidence="1" id="KW-0812">Transmembrane</keyword>
<feature type="transmembrane region" description="Helical" evidence="1">
    <location>
        <begin position="67"/>
        <end position="87"/>
    </location>
</feature>
<dbReference type="NCBIfam" id="NF038216">
    <property type="entry name" value="ABZJ_00895_fam"/>
    <property type="match status" value="1"/>
</dbReference>
<feature type="transmembrane region" description="Helical" evidence="1">
    <location>
        <begin position="93"/>
        <end position="117"/>
    </location>
</feature>
<sequence length="134" mass="14304">MSLVALLGRFALAYLFLLFGIAIGMHLIGLQSNSGTNTAALLGAVMWACLAFAKKNGRYLSSSEQRATFLGMLIVDLLLQSSIILLVSTTSPLSFGAVFYALAFVAGLHALVIWLMIGTAGKQYAKDATRTRKS</sequence>
<protein>
    <submittedName>
        <fullName evidence="2">ABZJ_00895 family protein</fullName>
    </submittedName>
</protein>
<dbReference type="EMBL" id="JAHRGL010000071">
    <property type="protein sequence ID" value="MBV2134839.1"/>
    <property type="molecule type" value="Genomic_DNA"/>
</dbReference>
<feature type="transmembrane region" description="Helical" evidence="1">
    <location>
        <begin position="12"/>
        <end position="30"/>
    </location>
</feature>
<dbReference type="RefSeq" id="WP_217683267.1">
    <property type="nucleotide sequence ID" value="NZ_JAHRGL010000071.1"/>
</dbReference>
<accession>A0ABS6N2E6</accession>
<keyword evidence="1" id="KW-0472">Membrane</keyword>
<name>A0ABS6N2E6_9GAMM</name>
<reference evidence="2 3" key="1">
    <citation type="submission" date="2021-06" db="EMBL/GenBank/DDBJ databases">
        <title>Differences between aerobic and microaerobic xylene degrading microbial communities.</title>
        <authorList>
            <person name="Banerjee S."/>
            <person name="Tancsics A."/>
        </authorList>
    </citation>
    <scope>NUCLEOTIDE SEQUENCE [LARGE SCALE GENOMIC DNA]</scope>
    <source>
        <strain evidence="2 3">MAP12</strain>
    </source>
</reference>
<dbReference type="Proteomes" id="UP000813068">
    <property type="component" value="Unassembled WGS sequence"/>
</dbReference>
<proteinExistence type="predicted"/>
<gene>
    <name evidence="2" type="ORF">KRX52_18885</name>
</gene>
<keyword evidence="3" id="KW-1185">Reference proteome</keyword>
<keyword evidence="1" id="KW-1133">Transmembrane helix</keyword>
<evidence type="ECO:0000256" key="1">
    <source>
        <dbReference type="SAM" id="Phobius"/>
    </source>
</evidence>
<comment type="caution">
    <text evidence="2">The sequence shown here is derived from an EMBL/GenBank/DDBJ whole genome shotgun (WGS) entry which is preliminary data.</text>
</comment>